<evidence type="ECO:0000256" key="6">
    <source>
        <dbReference type="ARBA" id="ARBA00023136"/>
    </source>
</evidence>
<dbReference type="PANTHER" id="PTHR33406">
    <property type="entry name" value="MEMBRANE PROTEIN MJ1562-RELATED"/>
    <property type="match status" value="1"/>
</dbReference>
<comment type="caution">
    <text evidence="10">The sequence shown here is derived from an EMBL/GenBank/DDBJ whole genome shotgun (WGS) entry which is preliminary data.</text>
</comment>
<evidence type="ECO:0000259" key="9">
    <source>
        <dbReference type="PROSITE" id="PS50156"/>
    </source>
</evidence>
<sequence>MKWFKKIRYLYLAIWAIIAVVAVLFLPNMSDLAQTKGQISLPASSQTSKSADLSNIYNGGSDQTYDLTAVYTSSDGKKISKAEKKDLKDTLKNLELREEQYGITNLTSFATSKSVANRLNSKDGMTTLVQISVDKSQGNVKEVANSLTDALSTDGLKLRLTGEDLITYDFASTTQTGVKRTEIIAIIFILVVLILVFRSPIVPIASLLTVGISYLVSLSVVGNLVQSFNFPFSTFTQVFLVVVLFGIGTDYNILMYSRFREQLGIDDDPVTAALAARKTAGRTIFYSGTAVLIGFAALGLANFQLYKATSAVALGVLVMLFVMSTLNPAIMSLLGKTLFWPSKKFNEPETSKLWTKFSSFAVGKPILTILAVLLVTVPLAVTNNKPLNFNDLWEVSDVYDSKSAVQTIEDHYPAGYASPATVYIHSKKAMNNNEALAIIDNLTGQINNLNGVASVAGPTRPTAEKITSLYTASQSATLSDKLDDAKTGTKTISKSLTDASSQLNSTDQLASAAAPLTSSTNDLANGASELQGALSTLTSGMQSGQSSAAELSSNLSNAVAVVNGLATTIDTLNASVPTLTANLRQTADTLGAAQSALATANQGFTSIRDTLNGDASVNQNGNVQSAIQTAGSNIDSLTASSQSLANASAMNNDMVTSAESMSSSLSQIADSVHQLQAALTQMQAGAGTLSSSLDSGSSAAGEVSTKSGALTSGLSSLQSGQQQLSQGISDLQSQSKELQSGLSEGSDGLNKIGKGLGTATTYLSDLSNTGTSVFYVPADVLKGKTFKSALTSYMSADHKTLQLQVIMDENPFSRSAMPVSKNIQKVATNALRGTKLAGSEVAIAGTAARNDDLKKISEADFIRTAAIMLAGILLVLIIITRSLIKPILIVLGLLLSYGAALHLGQLLIAQVMDTNELSWNVPFFSFIMLVALGVDYSIFLMMRYREAEGNASTRMVTAAGVIGAVVLSAALILAGTFAALIPSGVLSLIEVATVVIIGLAFLSLIVMPLFLPAGVALANKLLVKAVENES</sequence>
<name>A0A0D1KMB3_9LACO</name>
<feature type="transmembrane region" description="Helical" evidence="8">
    <location>
        <begin position="234"/>
        <end position="254"/>
    </location>
</feature>
<comment type="similarity">
    <text evidence="2">Belongs to the resistance-nodulation-cell division (RND) (TC 2.A.6) family. MmpL subfamily.</text>
</comment>
<evidence type="ECO:0000256" key="5">
    <source>
        <dbReference type="ARBA" id="ARBA00022989"/>
    </source>
</evidence>
<dbReference type="InterPro" id="IPR050545">
    <property type="entry name" value="Mycobact_MmpL"/>
</dbReference>
<evidence type="ECO:0000256" key="4">
    <source>
        <dbReference type="ARBA" id="ARBA00022692"/>
    </source>
</evidence>
<dbReference type="InterPro" id="IPR000731">
    <property type="entry name" value="SSD"/>
</dbReference>
<feature type="transmembrane region" description="Helical" evidence="8">
    <location>
        <begin position="360"/>
        <end position="381"/>
    </location>
</feature>
<keyword evidence="3" id="KW-1003">Cell membrane</keyword>
<feature type="transmembrane region" description="Helical" evidence="8">
    <location>
        <begin position="284"/>
        <end position="306"/>
    </location>
</feature>
<dbReference type="RefSeq" id="WP_043940524.1">
    <property type="nucleotide sequence ID" value="NZ_CP027427.1"/>
</dbReference>
<feature type="transmembrane region" description="Helical" evidence="8">
    <location>
        <begin position="861"/>
        <end position="880"/>
    </location>
</feature>
<organism evidence="10 11">
    <name type="scientific">Weissella cibaria</name>
    <dbReference type="NCBI Taxonomy" id="137591"/>
    <lineage>
        <taxon>Bacteria</taxon>
        <taxon>Bacillati</taxon>
        <taxon>Bacillota</taxon>
        <taxon>Bacilli</taxon>
        <taxon>Lactobacillales</taxon>
        <taxon>Lactobacillaceae</taxon>
        <taxon>Weissella</taxon>
    </lineage>
</organism>
<keyword evidence="4 8" id="KW-0812">Transmembrane</keyword>
<evidence type="ECO:0000256" key="7">
    <source>
        <dbReference type="SAM" id="MobiDB-lite"/>
    </source>
</evidence>
<feature type="transmembrane region" description="Helical" evidence="8">
    <location>
        <begin position="987"/>
        <end position="1011"/>
    </location>
</feature>
<dbReference type="InterPro" id="IPR004869">
    <property type="entry name" value="MMPL_dom"/>
</dbReference>
<feature type="compositionally biased region" description="Low complexity" evidence="7">
    <location>
        <begin position="723"/>
        <end position="735"/>
    </location>
</feature>
<dbReference type="SUPFAM" id="SSF58104">
    <property type="entry name" value="Methyl-accepting chemotaxis protein (MCP) signaling domain"/>
    <property type="match status" value="1"/>
</dbReference>
<feature type="region of interest" description="Disordered" evidence="7">
    <location>
        <begin position="723"/>
        <end position="747"/>
    </location>
</feature>
<feature type="transmembrane region" description="Helical" evidence="8">
    <location>
        <begin position="887"/>
        <end position="911"/>
    </location>
</feature>
<evidence type="ECO:0000256" key="3">
    <source>
        <dbReference type="ARBA" id="ARBA00022475"/>
    </source>
</evidence>
<dbReference type="PANTHER" id="PTHR33406:SF6">
    <property type="entry name" value="MEMBRANE PROTEIN YDGH-RELATED"/>
    <property type="match status" value="1"/>
</dbReference>
<feature type="transmembrane region" description="Helical" evidence="8">
    <location>
        <begin position="181"/>
        <end position="197"/>
    </location>
</feature>
<evidence type="ECO:0000256" key="2">
    <source>
        <dbReference type="ARBA" id="ARBA00010157"/>
    </source>
</evidence>
<feature type="transmembrane region" description="Helical" evidence="8">
    <location>
        <begin position="312"/>
        <end position="339"/>
    </location>
</feature>
<accession>A0A0D1KMB3</accession>
<dbReference type="SUPFAM" id="SSF82866">
    <property type="entry name" value="Multidrug efflux transporter AcrB transmembrane domain"/>
    <property type="match status" value="2"/>
</dbReference>
<evidence type="ECO:0000313" key="10">
    <source>
        <dbReference type="EMBL" id="KIU25669.1"/>
    </source>
</evidence>
<feature type="transmembrane region" description="Helical" evidence="8">
    <location>
        <begin position="9"/>
        <end position="26"/>
    </location>
</feature>
<dbReference type="EMBL" id="JWHT01000004">
    <property type="protein sequence ID" value="KIU25669.1"/>
    <property type="molecule type" value="Genomic_DNA"/>
</dbReference>
<evidence type="ECO:0000313" key="11">
    <source>
        <dbReference type="Proteomes" id="UP000032289"/>
    </source>
</evidence>
<dbReference type="Gene3D" id="1.20.1640.10">
    <property type="entry name" value="Multidrug efflux transporter AcrB transmembrane domain"/>
    <property type="match status" value="2"/>
</dbReference>
<keyword evidence="6 8" id="KW-0472">Membrane</keyword>
<dbReference type="Pfam" id="PF03176">
    <property type="entry name" value="MMPL"/>
    <property type="match status" value="2"/>
</dbReference>
<feature type="transmembrane region" description="Helical" evidence="8">
    <location>
        <begin position="923"/>
        <end position="944"/>
    </location>
</feature>
<feature type="transmembrane region" description="Helical" evidence="8">
    <location>
        <begin position="956"/>
        <end position="981"/>
    </location>
</feature>
<feature type="domain" description="SSD" evidence="9">
    <location>
        <begin position="887"/>
        <end position="1017"/>
    </location>
</feature>
<dbReference type="AlphaFoldDB" id="A0A0D1KMB3"/>
<evidence type="ECO:0000256" key="1">
    <source>
        <dbReference type="ARBA" id="ARBA00004651"/>
    </source>
</evidence>
<reference evidence="10 11" key="1">
    <citation type="journal article" date="2015" name="Microbiology (Mosc.)">
        <title>Genomics of the Weissella cibaria species with an examination of its metabolic traits.</title>
        <authorList>
            <person name="Lynch K.M."/>
            <person name="Lucid A."/>
            <person name="Arendt E.K."/>
            <person name="Sleator R.D."/>
            <person name="Lucey B."/>
            <person name="Coffey A."/>
        </authorList>
    </citation>
    <scope>NUCLEOTIDE SEQUENCE [LARGE SCALE GENOMIC DNA]</scope>
    <source>
        <strain evidence="10 11">AB3b</strain>
    </source>
</reference>
<feature type="transmembrane region" description="Helical" evidence="8">
    <location>
        <begin position="204"/>
        <end position="222"/>
    </location>
</feature>
<dbReference type="Proteomes" id="UP000032289">
    <property type="component" value="Unassembled WGS sequence"/>
</dbReference>
<proteinExistence type="inferred from homology"/>
<evidence type="ECO:0000256" key="8">
    <source>
        <dbReference type="SAM" id="Phobius"/>
    </source>
</evidence>
<dbReference type="GO" id="GO:0005886">
    <property type="term" value="C:plasma membrane"/>
    <property type="evidence" value="ECO:0007669"/>
    <property type="project" value="UniProtKB-SubCell"/>
</dbReference>
<dbReference type="PROSITE" id="PS50156">
    <property type="entry name" value="SSD"/>
    <property type="match status" value="1"/>
</dbReference>
<comment type="subcellular location">
    <subcellularLocation>
        <location evidence="1">Cell membrane</location>
        <topology evidence="1">Multi-pass membrane protein</topology>
    </subcellularLocation>
</comment>
<protein>
    <submittedName>
        <fullName evidence="10">YdgH protein</fullName>
    </submittedName>
</protein>
<keyword evidence="5 8" id="KW-1133">Transmembrane helix</keyword>
<gene>
    <name evidence="10" type="primary">ydgH</name>
    <name evidence="10" type="ORF">ab3b_00137</name>
</gene>
<dbReference type="PATRIC" id="fig|137591.24.peg.139"/>